<accession>A0A9Q1I753</accession>
<organism evidence="1 2">
    <name type="scientific">Conger conger</name>
    <name type="common">Conger eel</name>
    <name type="synonym">Muraena conger</name>
    <dbReference type="NCBI Taxonomy" id="82655"/>
    <lineage>
        <taxon>Eukaryota</taxon>
        <taxon>Metazoa</taxon>
        <taxon>Chordata</taxon>
        <taxon>Craniata</taxon>
        <taxon>Vertebrata</taxon>
        <taxon>Euteleostomi</taxon>
        <taxon>Actinopterygii</taxon>
        <taxon>Neopterygii</taxon>
        <taxon>Teleostei</taxon>
        <taxon>Anguilliformes</taxon>
        <taxon>Congridae</taxon>
        <taxon>Conger</taxon>
    </lineage>
</organism>
<dbReference type="AlphaFoldDB" id="A0A9Q1I753"/>
<keyword evidence="2" id="KW-1185">Reference proteome</keyword>
<dbReference type="Proteomes" id="UP001152803">
    <property type="component" value="Unassembled WGS sequence"/>
</dbReference>
<evidence type="ECO:0000313" key="1">
    <source>
        <dbReference type="EMBL" id="KAJ8284221.1"/>
    </source>
</evidence>
<reference evidence="1" key="1">
    <citation type="journal article" date="2023" name="Science">
        <title>Genome structures resolve the early diversification of teleost fishes.</title>
        <authorList>
            <person name="Parey E."/>
            <person name="Louis A."/>
            <person name="Montfort J."/>
            <person name="Bouchez O."/>
            <person name="Roques C."/>
            <person name="Iampietro C."/>
            <person name="Lluch J."/>
            <person name="Castinel A."/>
            <person name="Donnadieu C."/>
            <person name="Desvignes T."/>
            <person name="Floi Bucao C."/>
            <person name="Jouanno E."/>
            <person name="Wen M."/>
            <person name="Mejri S."/>
            <person name="Dirks R."/>
            <person name="Jansen H."/>
            <person name="Henkel C."/>
            <person name="Chen W.J."/>
            <person name="Zahm M."/>
            <person name="Cabau C."/>
            <person name="Klopp C."/>
            <person name="Thompson A.W."/>
            <person name="Robinson-Rechavi M."/>
            <person name="Braasch I."/>
            <person name="Lecointre G."/>
            <person name="Bobe J."/>
            <person name="Postlethwait J.H."/>
            <person name="Berthelot C."/>
            <person name="Roest Crollius H."/>
            <person name="Guiguen Y."/>
        </authorList>
    </citation>
    <scope>NUCLEOTIDE SEQUENCE</scope>
    <source>
        <strain evidence="1">Concon-B</strain>
    </source>
</reference>
<evidence type="ECO:0000313" key="2">
    <source>
        <dbReference type="Proteomes" id="UP001152803"/>
    </source>
</evidence>
<sequence>LISTKLRSTSKTTCPTRCEKQATSGESETGYQGYGINPHSACHMPQTSGGRLTKNSDLCLFHIVKYAYIILFFPCLRLKVYLIHILLNVKGGCFSHTSLSSPESASLHVGIFSDTYFGVTRVIRAHRAFVISIPERETYYNISGVIVPHRALRMVFCKTLHIHRIFFNRI</sequence>
<feature type="non-terminal residue" evidence="1">
    <location>
        <position position="1"/>
    </location>
</feature>
<name>A0A9Q1I753_CONCO</name>
<dbReference type="EMBL" id="JAFJMO010000002">
    <property type="protein sequence ID" value="KAJ8284221.1"/>
    <property type="molecule type" value="Genomic_DNA"/>
</dbReference>
<comment type="caution">
    <text evidence="1">The sequence shown here is derived from an EMBL/GenBank/DDBJ whole genome shotgun (WGS) entry which is preliminary data.</text>
</comment>
<proteinExistence type="predicted"/>
<protein>
    <submittedName>
        <fullName evidence="1">Uncharacterized protein</fullName>
    </submittedName>
</protein>
<gene>
    <name evidence="1" type="ORF">COCON_G00030710</name>
</gene>